<keyword evidence="1" id="KW-0547">Nucleotide-binding</keyword>
<sequence>MWIRPEVHPCQRSHHDIPEHEKQSDYVDLLNTVQRHTRCSTSYCLRKKSNETELKCRFHFPFDICPKTKLEFEKIHTSGDNEHYRAKIVTKRNDCRLNNHQQLQLQGWRANCDIQVVIDHYACVEYLTKYAAKGEPRSPILKQAFNSIVQNVDSNTDPRRVIKKVVMKSLGERDYAAQETMHHLLSLKLHSSSFKVMPVSLNGSRRVRDTASIDEGESCTDYSLLDVFKPWRTTQSNAWGDQEPTDEVLINCWHEFLQRPYGQSNVPDWFDKLQAVIQSQEPEDEPSEEQETTREEWMILSDLNTPFDNSEQTPESTYDWHLDRANYSEQQIQEMPTWIKTNKEEYTVDEQYDVVDINSFSEMQKLAYNIVKSHFDDTLFEKEPLCLIINGVAGTGKSYLINAIRNLLQSKCAVAATTGKAAFNIRGVTVHSLLKLPVGSRGNKDLTGQSLCRLQESVNNIGYIIIDEYSMLGQVTFGWIDKRCKQATGCNDKVFGGKSLILTGDPGQLPPVADKPLYHARPSNAVGEQGHQAYHMFDKVVKLTVNQRVQGMTSEQVQFRDLLLRLRKGDSTVDDWKLLLTRQPSNVTNLCDFEDSTRLFYSNEQVGNYNHEQLTKLEHPIAHINARHSSALAKKISSDDMSGLEPVVFLAKGARVMLTMNLWSSVGLCNGATGTVVDIIYQNNHQPPDLPIAVIVEFENYRGPVFNENQPLCIPICPITVTSQTEIGFHERQQLPLRLAWALTIHKSQGLTLPKAWIDIGKSERTAGVSYVAISRVKSLASCVIEPMTYERLTSLKSSANLQYRLEEENRLDQLAQATSSAFRTTNY</sequence>
<dbReference type="InterPro" id="IPR049163">
    <property type="entry name" value="Pif1-like_2B_dom"/>
</dbReference>
<dbReference type="PANTHER" id="PTHR47642">
    <property type="entry name" value="ATP-DEPENDENT DNA HELICASE"/>
    <property type="match status" value="1"/>
</dbReference>
<keyword evidence="1" id="KW-0067">ATP-binding</keyword>
<proteinExistence type="inferred from homology"/>
<evidence type="ECO:0000256" key="1">
    <source>
        <dbReference type="RuleBase" id="RU363044"/>
    </source>
</evidence>
<dbReference type="EC" id="5.6.2.3" evidence="1"/>
<dbReference type="CDD" id="cd18809">
    <property type="entry name" value="SF1_C_RecD"/>
    <property type="match status" value="1"/>
</dbReference>
<dbReference type="SUPFAM" id="SSF52540">
    <property type="entry name" value="P-loop containing nucleoside triphosphate hydrolases"/>
    <property type="match status" value="2"/>
</dbReference>
<feature type="domain" description="DNA helicase Pif1-like DEAD-box helicase" evidence="2">
    <location>
        <begin position="377"/>
        <end position="572"/>
    </location>
</feature>
<dbReference type="AlphaFoldDB" id="A0A6S7G8V4"/>
<comment type="cofactor">
    <cofactor evidence="1">
        <name>Mg(2+)</name>
        <dbReference type="ChEBI" id="CHEBI:18420"/>
    </cofactor>
</comment>
<dbReference type="GO" id="GO:0006281">
    <property type="term" value="P:DNA repair"/>
    <property type="evidence" value="ECO:0007669"/>
    <property type="project" value="UniProtKB-KW"/>
</dbReference>
<gene>
    <name evidence="4" type="ORF">PACLA_8A036420</name>
</gene>
<keyword evidence="1 4" id="KW-0347">Helicase</keyword>
<dbReference type="PANTHER" id="PTHR47642:SF6">
    <property type="entry name" value="ATP-DEPENDENT DNA HELICASE"/>
    <property type="match status" value="1"/>
</dbReference>
<dbReference type="Proteomes" id="UP001152795">
    <property type="component" value="Unassembled WGS sequence"/>
</dbReference>
<evidence type="ECO:0000313" key="4">
    <source>
        <dbReference type="EMBL" id="CAB3985549.1"/>
    </source>
</evidence>
<dbReference type="InterPro" id="IPR010285">
    <property type="entry name" value="DNA_helicase_pif1-like_DEAD"/>
</dbReference>
<evidence type="ECO:0000313" key="5">
    <source>
        <dbReference type="Proteomes" id="UP001152795"/>
    </source>
</evidence>
<dbReference type="GO" id="GO:0000723">
    <property type="term" value="P:telomere maintenance"/>
    <property type="evidence" value="ECO:0007669"/>
    <property type="project" value="InterPro"/>
</dbReference>
<keyword evidence="5" id="KW-1185">Reference proteome</keyword>
<protein>
    <recommendedName>
        <fullName evidence="1">ATP-dependent DNA helicase</fullName>
        <ecNumber evidence="1">5.6.2.3</ecNumber>
    </recommendedName>
</protein>
<comment type="catalytic activity">
    <reaction evidence="1">
        <text>ATP + H2O = ADP + phosphate + H(+)</text>
        <dbReference type="Rhea" id="RHEA:13065"/>
        <dbReference type="ChEBI" id="CHEBI:15377"/>
        <dbReference type="ChEBI" id="CHEBI:15378"/>
        <dbReference type="ChEBI" id="CHEBI:30616"/>
        <dbReference type="ChEBI" id="CHEBI:43474"/>
        <dbReference type="ChEBI" id="CHEBI:456216"/>
        <dbReference type="EC" id="5.6.2.3"/>
    </reaction>
</comment>
<keyword evidence="1" id="KW-0227">DNA damage</keyword>
<keyword evidence="1" id="KW-0234">DNA repair</keyword>
<reference evidence="4" key="1">
    <citation type="submission" date="2020-04" db="EMBL/GenBank/DDBJ databases">
        <authorList>
            <person name="Alioto T."/>
            <person name="Alioto T."/>
            <person name="Gomez Garrido J."/>
        </authorList>
    </citation>
    <scope>NUCLEOTIDE SEQUENCE</scope>
    <source>
        <strain evidence="4">A484AB</strain>
    </source>
</reference>
<keyword evidence="1" id="KW-0378">Hydrolase</keyword>
<name>A0A6S7G8V4_PARCT</name>
<dbReference type="InterPro" id="IPR051055">
    <property type="entry name" value="PIF1_helicase"/>
</dbReference>
<evidence type="ECO:0000259" key="3">
    <source>
        <dbReference type="Pfam" id="PF21530"/>
    </source>
</evidence>
<dbReference type="Pfam" id="PF05970">
    <property type="entry name" value="PIF1"/>
    <property type="match status" value="1"/>
</dbReference>
<dbReference type="Pfam" id="PF21530">
    <property type="entry name" value="Pif1_2B_dom"/>
    <property type="match status" value="1"/>
</dbReference>
<dbReference type="GO" id="GO:0016787">
    <property type="term" value="F:hydrolase activity"/>
    <property type="evidence" value="ECO:0007669"/>
    <property type="project" value="UniProtKB-KW"/>
</dbReference>
<dbReference type="InterPro" id="IPR027417">
    <property type="entry name" value="P-loop_NTPase"/>
</dbReference>
<keyword evidence="1" id="KW-0233">DNA recombination</keyword>
<dbReference type="GO" id="GO:0043139">
    <property type="term" value="F:5'-3' DNA helicase activity"/>
    <property type="evidence" value="ECO:0007669"/>
    <property type="project" value="UniProtKB-EC"/>
</dbReference>
<dbReference type="EMBL" id="CACRXK020000884">
    <property type="protein sequence ID" value="CAB3985549.1"/>
    <property type="molecule type" value="Genomic_DNA"/>
</dbReference>
<dbReference type="OrthoDB" id="272985at2759"/>
<dbReference type="GO" id="GO:0005524">
    <property type="term" value="F:ATP binding"/>
    <property type="evidence" value="ECO:0007669"/>
    <property type="project" value="UniProtKB-KW"/>
</dbReference>
<dbReference type="Gene3D" id="3.40.50.300">
    <property type="entry name" value="P-loop containing nucleotide triphosphate hydrolases"/>
    <property type="match status" value="2"/>
</dbReference>
<organism evidence="4 5">
    <name type="scientific">Paramuricea clavata</name>
    <name type="common">Red gorgonian</name>
    <name type="synonym">Violescent sea-whip</name>
    <dbReference type="NCBI Taxonomy" id="317549"/>
    <lineage>
        <taxon>Eukaryota</taxon>
        <taxon>Metazoa</taxon>
        <taxon>Cnidaria</taxon>
        <taxon>Anthozoa</taxon>
        <taxon>Octocorallia</taxon>
        <taxon>Malacalcyonacea</taxon>
        <taxon>Plexauridae</taxon>
        <taxon>Paramuricea</taxon>
    </lineage>
</organism>
<dbReference type="GO" id="GO:0006310">
    <property type="term" value="P:DNA recombination"/>
    <property type="evidence" value="ECO:0007669"/>
    <property type="project" value="UniProtKB-KW"/>
</dbReference>
<accession>A0A6S7G8V4</accession>
<comment type="similarity">
    <text evidence="1">Belongs to the helicase family.</text>
</comment>
<feature type="domain" description="DNA helicase Pif1-like 2B" evidence="3">
    <location>
        <begin position="650"/>
        <end position="678"/>
    </location>
</feature>
<evidence type="ECO:0000259" key="2">
    <source>
        <dbReference type="Pfam" id="PF05970"/>
    </source>
</evidence>
<comment type="caution">
    <text evidence="4">The sequence shown here is derived from an EMBL/GenBank/DDBJ whole genome shotgun (WGS) entry which is preliminary data.</text>
</comment>